<comment type="caution">
    <text evidence="3">The sequence shown here is derived from an EMBL/GenBank/DDBJ whole genome shotgun (WGS) entry which is preliminary data.</text>
</comment>
<dbReference type="EMBL" id="SNYI01000001">
    <property type="protein sequence ID" value="TDQ32679.1"/>
    <property type="molecule type" value="Genomic_DNA"/>
</dbReference>
<dbReference type="SUPFAM" id="SSF52317">
    <property type="entry name" value="Class I glutamine amidotransferase-like"/>
    <property type="match status" value="1"/>
</dbReference>
<dbReference type="InterPro" id="IPR029062">
    <property type="entry name" value="Class_I_gatase-like"/>
</dbReference>
<feature type="domain" description="ThuA-like" evidence="2">
    <location>
        <begin position="52"/>
        <end position="262"/>
    </location>
</feature>
<reference evidence="3 4" key="1">
    <citation type="submission" date="2019-03" db="EMBL/GenBank/DDBJ databases">
        <title>Genomic Encyclopedia of Archaeal and Bacterial Type Strains, Phase II (KMG-II): from individual species to whole genera.</title>
        <authorList>
            <person name="Goeker M."/>
        </authorList>
    </citation>
    <scope>NUCLEOTIDE SEQUENCE [LARGE SCALE GENOMIC DNA]</scope>
    <source>
        <strain evidence="3 4">DSM 18435</strain>
    </source>
</reference>
<dbReference type="Pfam" id="PF06283">
    <property type="entry name" value="ThuA"/>
    <property type="match status" value="1"/>
</dbReference>
<dbReference type="PANTHER" id="PTHR40469:SF2">
    <property type="entry name" value="GALACTOSE-BINDING DOMAIN-LIKE SUPERFAMILY PROTEIN"/>
    <property type="match status" value="1"/>
</dbReference>
<feature type="signal peptide" evidence="1">
    <location>
        <begin position="1"/>
        <end position="19"/>
    </location>
</feature>
<proteinExistence type="predicted"/>
<keyword evidence="1" id="KW-0732">Signal</keyword>
<dbReference type="InterPro" id="IPR029010">
    <property type="entry name" value="ThuA-like"/>
</dbReference>
<evidence type="ECO:0000313" key="4">
    <source>
        <dbReference type="Proteomes" id="UP000295468"/>
    </source>
</evidence>
<dbReference type="AlphaFoldDB" id="A0A4R6TS22"/>
<dbReference type="Gene3D" id="3.40.50.880">
    <property type="match status" value="1"/>
</dbReference>
<organism evidence="3 4">
    <name type="scientific">Zeaxanthinibacter enoshimensis</name>
    <dbReference type="NCBI Taxonomy" id="392009"/>
    <lineage>
        <taxon>Bacteria</taxon>
        <taxon>Pseudomonadati</taxon>
        <taxon>Bacteroidota</taxon>
        <taxon>Flavobacteriia</taxon>
        <taxon>Flavobacteriales</taxon>
        <taxon>Flavobacteriaceae</taxon>
        <taxon>Zeaxanthinibacter</taxon>
    </lineage>
</organism>
<feature type="chain" id="PRO_5020236857" description="ThuA-like domain-containing protein" evidence="1">
    <location>
        <begin position="20"/>
        <end position="270"/>
    </location>
</feature>
<gene>
    <name evidence="3" type="ORF">CLV82_0512</name>
</gene>
<accession>A0A4R6TS22</accession>
<dbReference type="Proteomes" id="UP000295468">
    <property type="component" value="Unassembled WGS sequence"/>
</dbReference>
<evidence type="ECO:0000256" key="1">
    <source>
        <dbReference type="SAM" id="SignalP"/>
    </source>
</evidence>
<evidence type="ECO:0000313" key="3">
    <source>
        <dbReference type="EMBL" id="TDQ32679.1"/>
    </source>
</evidence>
<keyword evidence="4" id="KW-1185">Reference proteome</keyword>
<sequence>MKTTYLHLFITILFTLGLAGCVEEPNTVLGDTGMNDTIPDVEETDSTTAAAKILVFTKTAGYRHSSIEKGVETLKALGTANDFTITQTEDSGMFTSTELTKYAMVIFLSTTQDVLNSAQQEEFQDYIKNGGNFMGIHAATDTEYDWGWYGKLVGGYFKSHPEVQEATLIVADKNHPATAHLGDSWTHIDEWYNFKDLNPQINVLLRLDESTYSGGENGGEHPIAWYHQFDGGRSFYTGLGHTEEAYDDPVFQQHLLGGIQYCLGRTSGKN</sequence>
<dbReference type="PANTHER" id="PTHR40469">
    <property type="entry name" value="SECRETED GLYCOSYL HYDROLASE"/>
    <property type="match status" value="1"/>
</dbReference>
<name>A0A4R6TS22_9FLAO</name>
<dbReference type="RefSeq" id="WP_243744123.1">
    <property type="nucleotide sequence ID" value="NZ_SNYI01000001.1"/>
</dbReference>
<dbReference type="PROSITE" id="PS51257">
    <property type="entry name" value="PROKAR_LIPOPROTEIN"/>
    <property type="match status" value="1"/>
</dbReference>
<evidence type="ECO:0000259" key="2">
    <source>
        <dbReference type="Pfam" id="PF06283"/>
    </source>
</evidence>
<protein>
    <recommendedName>
        <fullName evidence="2">ThuA-like domain-containing protein</fullName>
    </recommendedName>
</protein>